<dbReference type="RefSeq" id="WP_095596538.1">
    <property type="nucleotide sequence ID" value="NZ_BMKN01000001.1"/>
</dbReference>
<feature type="transmembrane region" description="Helical" evidence="1">
    <location>
        <begin position="98"/>
        <end position="116"/>
    </location>
</feature>
<dbReference type="Pfam" id="PF00892">
    <property type="entry name" value="EamA"/>
    <property type="match status" value="2"/>
</dbReference>
<feature type="transmembrane region" description="Helical" evidence="1">
    <location>
        <begin position="177"/>
        <end position="196"/>
    </location>
</feature>
<feature type="transmembrane region" description="Helical" evidence="1">
    <location>
        <begin position="7"/>
        <end position="24"/>
    </location>
</feature>
<feature type="transmembrane region" description="Helical" evidence="1">
    <location>
        <begin position="147"/>
        <end position="165"/>
    </location>
</feature>
<dbReference type="GO" id="GO:0016020">
    <property type="term" value="C:membrane"/>
    <property type="evidence" value="ECO:0007669"/>
    <property type="project" value="InterPro"/>
</dbReference>
<dbReference type="EMBL" id="BMKN01000001">
    <property type="protein sequence ID" value="GGE40808.1"/>
    <property type="molecule type" value="Genomic_DNA"/>
</dbReference>
<organism evidence="3 4">
    <name type="scientific">Actibacterium pelagium</name>
    <dbReference type="NCBI Taxonomy" id="2029103"/>
    <lineage>
        <taxon>Bacteria</taxon>
        <taxon>Pseudomonadati</taxon>
        <taxon>Pseudomonadota</taxon>
        <taxon>Alphaproteobacteria</taxon>
        <taxon>Rhodobacterales</taxon>
        <taxon>Roseobacteraceae</taxon>
        <taxon>Actibacterium</taxon>
    </lineage>
</organism>
<evidence type="ECO:0000313" key="3">
    <source>
        <dbReference type="EMBL" id="GGE40808.1"/>
    </source>
</evidence>
<gene>
    <name evidence="3" type="ORF">GCM10011517_05560</name>
</gene>
<dbReference type="Proteomes" id="UP000606730">
    <property type="component" value="Unassembled WGS sequence"/>
</dbReference>
<protein>
    <submittedName>
        <fullName evidence="3">Membrane protein</fullName>
    </submittedName>
</protein>
<evidence type="ECO:0000313" key="4">
    <source>
        <dbReference type="Proteomes" id="UP000606730"/>
    </source>
</evidence>
<dbReference type="PANTHER" id="PTHR22911">
    <property type="entry name" value="ACYL-MALONYL CONDENSING ENZYME-RELATED"/>
    <property type="match status" value="1"/>
</dbReference>
<feature type="transmembrane region" description="Helical" evidence="1">
    <location>
        <begin position="75"/>
        <end position="92"/>
    </location>
</feature>
<reference evidence="3" key="2">
    <citation type="submission" date="2020-09" db="EMBL/GenBank/DDBJ databases">
        <authorList>
            <person name="Sun Q."/>
            <person name="Zhou Y."/>
        </authorList>
    </citation>
    <scope>NUCLEOTIDE SEQUENCE</scope>
    <source>
        <strain evidence="3">CGMCC 1.16012</strain>
    </source>
</reference>
<dbReference type="InterPro" id="IPR037185">
    <property type="entry name" value="EmrE-like"/>
</dbReference>
<keyword evidence="4" id="KW-1185">Reference proteome</keyword>
<feature type="transmembrane region" description="Helical" evidence="1">
    <location>
        <begin position="208"/>
        <end position="227"/>
    </location>
</feature>
<evidence type="ECO:0000259" key="2">
    <source>
        <dbReference type="Pfam" id="PF00892"/>
    </source>
</evidence>
<sequence length="293" mass="31662">MDNLRGIFLMTASMALFAIEDMFIKTVSKDLPIGQILALLGAGGFMVFAAIAAYRRQPLWTRTLLSRKVILRNGGELLGTGCFVYAFVFGDLYTATAIFQTLPLVITIGAALFMGAAVGWRRWTAISVGFAGVMMIIRPGFEGFDPISAIALIAVLGFAVRDLTTRVLPPSVTSLQLSAYGFGAVGVLGGLMMVLWEAPAEVSALNWVYLGLAIVVGTGGYYFIVMAMRVGEIAVVTPFRYSRLVFALIVSVTVFDEVPDQWSLLGAAIIIASGLYTLWREQRTFSSRARLAA</sequence>
<dbReference type="AlphaFoldDB" id="A0A917EGK2"/>
<keyword evidence="1" id="KW-0472">Membrane</keyword>
<reference evidence="3" key="1">
    <citation type="journal article" date="2014" name="Int. J. Syst. Evol. Microbiol.">
        <title>Complete genome sequence of Corynebacterium casei LMG S-19264T (=DSM 44701T), isolated from a smear-ripened cheese.</title>
        <authorList>
            <consortium name="US DOE Joint Genome Institute (JGI-PGF)"/>
            <person name="Walter F."/>
            <person name="Albersmeier A."/>
            <person name="Kalinowski J."/>
            <person name="Ruckert C."/>
        </authorList>
    </citation>
    <scope>NUCLEOTIDE SEQUENCE</scope>
    <source>
        <strain evidence="3">CGMCC 1.16012</strain>
    </source>
</reference>
<dbReference type="PANTHER" id="PTHR22911:SF135">
    <property type="entry name" value="BLR4310 PROTEIN"/>
    <property type="match status" value="1"/>
</dbReference>
<evidence type="ECO:0000256" key="1">
    <source>
        <dbReference type="SAM" id="Phobius"/>
    </source>
</evidence>
<feature type="domain" description="EamA" evidence="2">
    <location>
        <begin position="5"/>
        <end position="137"/>
    </location>
</feature>
<feature type="domain" description="EamA" evidence="2">
    <location>
        <begin position="150"/>
        <end position="273"/>
    </location>
</feature>
<feature type="transmembrane region" description="Helical" evidence="1">
    <location>
        <begin position="261"/>
        <end position="279"/>
    </location>
</feature>
<dbReference type="InterPro" id="IPR000620">
    <property type="entry name" value="EamA_dom"/>
</dbReference>
<dbReference type="SUPFAM" id="SSF103481">
    <property type="entry name" value="Multidrug resistance efflux transporter EmrE"/>
    <property type="match status" value="2"/>
</dbReference>
<keyword evidence="1" id="KW-1133">Transmembrane helix</keyword>
<keyword evidence="1" id="KW-0812">Transmembrane</keyword>
<comment type="caution">
    <text evidence="3">The sequence shown here is derived from an EMBL/GenBank/DDBJ whole genome shotgun (WGS) entry which is preliminary data.</text>
</comment>
<proteinExistence type="predicted"/>
<dbReference type="OrthoDB" id="7165334at2"/>
<accession>A0A917EGK2</accession>
<name>A0A917EGK2_9RHOB</name>
<feature type="transmembrane region" description="Helical" evidence="1">
    <location>
        <begin position="36"/>
        <end position="54"/>
    </location>
</feature>